<accession>A0ABR8YZR0</accession>
<keyword evidence="1" id="KW-0812">Transmembrane</keyword>
<protein>
    <submittedName>
        <fullName evidence="2">Uncharacterized protein</fullName>
    </submittedName>
</protein>
<name>A0ABR8YZR0_9MICO</name>
<sequence length="236" mass="26404">MSFFEFVGDYWWLVFPLGAAFGGSVSAVGKNVRKWDERRRRDRLELARIKYGARAAAAEQATATRTEVERTIARHDAVNARWLRYELDVAALIDYPLITDMREPLTVDFHRARRDAEAARPEDPEQLLSEPADLAAYREAVRHYETAFDRAEQEARRRRTSDFSPSEQQALARAKRFLALAEDPAAGQAERQSAYRRTTRELEGLVVLPTAATDAVEQRIAGALGAPPATGGATTA</sequence>
<evidence type="ECO:0000313" key="3">
    <source>
        <dbReference type="Proteomes" id="UP000661894"/>
    </source>
</evidence>
<organism evidence="2 3">
    <name type="scientific">Oceanitalea stevensii</name>
    <dbReference type="NCBI Taxonomy" id="2763072"/>
    <lineage>
        <taxon>Bacteria</taxon>
        <taxon>Bacillati</taxon>
        <taxon>Actinomycetota</taxon>
        <taxon>Actinomycetes</taxon>
        <taxon>Micrococcales</taxon>
        <taxon>Bogoriellaceae</taxon>
        <taxon>Georgenia</taxon>
    </lineage>
</organism>
<dbReference type="RefSeq" id="WP_251838401.1">
    <property type="nucleotide sequence ID" value="NZ_JACSPO010000001.1"/>
</dbReference>
<keyword evidence="1" id="KW-1133">Transmembrane helix</keyword>
<dbReference type="Proteomes" id="UP000661894">
    <property type="component" value="Unassembled WGS sequence"/>
</dbReference>
<gene>
    <name evidence="2" type="ORF">H9624_02910</name>
</gene>
<dbReference type="EMBL" id="JACSPO010000001">
    <property type="protein sequence ID" value="MBD8061273.1"/>
    <property type="molecule type" value="Genomic_DNA"/>
</dbReference>
<reference evidence="2 3" key="1">
    <citation type="submission" date="2020-08" db="EMBL/GenBank/DDBJ databases">
        <title>A Genomic Blueprint of the Chicken Gut Microbiome.</title>
        <authorList>
            <person name="Gilroy R."/>
            <person name="Ravi A."/>
            <person name="Getino M."/>
            <person name="Pursley I."/>
            <person name="Horton D.L."/>
            <person name="Alikhan N.-F."/>
            <person name="Baker D."/>
            <person name="Gharbi K."/>
            <person name="Hall N."/>
            <person name="Watson M."/>
            <person name="Adriaenssens E.M."/>
            <person name="Foster-Nyarko E."/>
            <person name="Jarju S."/>
            <person name="Secka A."/>
            <person name="Antonio M."/>
            <person name="Oren A."/>
            <person name="Chaudhuri R."/>
            <person name="La Ragione R.M."/>
            <person name="Hildebrand F."/>
            <person name="Pallen M.J."/>
        </authorList>
    </citation>
    <scope>NUCLEOTIDE SEQUENCE [LARGE SCALE GENOMIC DNA]</scope>
    <source>
        <strain evidence="2 3">Sa1BUA1</strain>
    </source>
</reference>
<feature type="transmembrane region" description="Helical" evidence="1">
    <location>
        <begin position="12"/>
        <end position="32"/>
    </location>
</feature>
<keyword evidence="3" id="KW-1185">Reference proteome</keyword>
<evidence type="ECO:0000256" key="1">
    <source>
        <dbReference type="SAM" id="Phobius"/>
    </source>
</evidence>
<comment type="caution">
    <text evidence="2">The sequence shown here is derived from an EMBL/GenBank/DDBJ whole genome shotgun (WGS) entry which is preliminary data.</text>
</comment>
<proteinExistence type="predicted"/>
<keyword evidence="1" id="KW-0472">Membrane</keyword>
<evidence type="ECO:0000313" key="2">
    <source>
        <dbReference type="EMBL" id="MBD8061273.1"/>
    </source>
</evidence>